<evidence type="ECO:0000313" key="3">
    <source>
        <dbReference type="Proteomes" id="UP000759131"/>
    </source>
</evidence>
<dbReference type="EMBL" id="OC875944">
    <property type="protein sequence ID" value="CAD7638831.1"/>
    <property type="molecule type" value="Genomic_DNA"/>
</dbReference>
<accession>A0A7R9LBW5</accession>
<protein>
    <submittedName>
        <fullName evidence="2">Uncharacterized protein</fullName>
    </submittedName>
</protein>
<gene>
    <name evidence="2" type="ORF">OSB1V03_LOCUS17559</name>
</gene>
<evidence type="ECO:0000256" key="1">
    <source>
        <dbReference type="SAM" id="Phobius"/>
    </source>
</evidence>
<sequence length="81" mass="8937">MTNTDSIAAGVEKKVYDLMIQCKGSRRLVLLIVAIGLLLDNMLLTSVVPIIPAFLYELHHQKDMVILNETLRTSSPSPAQS</sequence>
<feature type="transmembrane region" description="Helical" evidence="1">
    <location>
        <begin position="28"/>
        <end position="55"/>
    </location>
</feature>
<dbReference type="AlphaFoldDB" id="A0A7R9LBW5"/>
<keyword evidence="1" id="KW-0812">Transmembrane</keyword>
<keyword evidence="3" id="KW-1185">Reference proteome</keyword>
<evidence type="ECO:0000313" key="2">
    <source>
        <dbReference type="EMBL" id="CAD7638831.1"/>
    </source>
</evidence>
<dbReference type="Proteomes" id="UP000759131">
    <property type="component" value="Unassembled WGS sequence"/>
</dbReference>
<name>A0A7R9LBW5_9ACAR</name>
<keyword evidence="1" id="KW-1133">Transmembrane helix</keyword>
<reference evidence="2" key="1">
    <citation type="submission" date="2020-11" db="EMBL/GenBank/DDBJ databases">
        <authorList>
            <person name="Tran Van P."/>
        </authorList>
    </citation>
    <scope>NUCLEOTIDE SEQUENCE</scope>
</reference>
<dbReference type="OrthoDB" id="5086884at2759"/>
<feature type="non-terminal residue" evidence="2">
    <location>
        <position position="1"/>
    </location>
</feature>
<dbReference type="EMBL" id="CAJPIZ010021369">
    <property type="protein sequence ID" value="CAG2117606.1"/>
    <property type="molecule type" value="Genomic_DNA"/>
</dbReference>
<proteinExistence type="predicted"/>
<organism evidence="2">
    <name type="scientific">Medioppia subpectinata</name>
    <dbReference type="NCBI Taxonomy" id="1979941"/>
    <lineage>
        <taxon>Eukaryota</taxon>
        <taxon>Metazoa</taxon>
        <taxon>Ecdysozoa</taxon>
        <taxon>Arthropoda</taxon>
        <taxon>Chelicerata</taxon>
        <taxon>Arachnida</taxon>
        <taxon>Acari</taxon>
        <taxon>Acariformes</taxon>
        <taxon>Sarcoptiformes</taxon>
        <taxon>Oribatida</taxon>
        <taxon>Brachypylina</taxon>
        <taxon>Oppioidea</taxon>
        <taxon>Oppiidae</taxon>
        <taxon>Medioppia</taxon>
    </lineage>
</organism>
<keyword evidence="1" id="KW-0472">Membrane</keyword>